<organism evidence="2 3">
    <name type="scientific">Actinomadura adrarensis</name>
    <dbReference type="NCBI Taxonomy" id="1819600"/>
    <lineage>
        <taxon>Bacteria</taxon>
        <taxon>Bacillati</taxon>
        <taxon>Actinomycetota</taxon>
        <taxon>Actinomycetes</taxon>
        <taxon>Streptosporangiales</taxon>
        <taxon>Thermomonosporaceae</taxon>
        <taxon>Actinomadura</taxon>
    </lineage>
</organism>
<keyword evidence="3" id="KW-1185">Reference proteome</keyword>
<evidence type="ECO:0000313" key="3">
    <source>
        <dbReference type="Proteomes" id="UP001597083"/>
    </source>
</evidence>
<dbReference type="Pfam" id="PF20530">
    <property type="entry name" value="DUF6745"/>
    <property type="match status" value="1"/>
</dbReference>
<dbReference type="InterPro" id="IPR046633">
    <property type="entry name" value="DUF6745"/>
</dbReference>
<dbReference type="EMBL" id="JBHTIR010001758">
    <property type="protein sequence ID" value="MFD0852938.1"/>
    <property type="molecule type" value="Genomic_DNA"/>
</dbReference>
<evidence type="ECO:0000259" key="1">
    <source>
        <dbReference type="Pfam" id="PF20530"/>
    </source>
</evidence>
<name>A0ABW3CF73_9ACTN</name>
<protein>
    <submittedName>
        <fullName evidence="2">DUF6745 domain-containing protein</fullName>
    </submittedName>
</protein>
<proteinExistence type="predicted"/>
<accession>A0ABW3CF73</accession>
<sequence length="214" mass="24018">RHTPWKGLDRFARWPVPPALRSSVAGLCFSLEERISRNHQGLHTLIRQQVEAPLGRSDLVGPVSRAADVSAGATGAHQWYGTLSVNWVARFDALREVVDGIYTGELSRRLDLWVAALTSSGPWWPREDVCVVAERPSVLHTEVWGEHGEPRLHGEDGPAIRYADGWDLYAWHGTRVPSWVVTEPDVPRIERETNVEIRRCAIERMGWGAYADAA</sequence>
<evidence type="ECO:0000313" key="2">
    <source>
        <dbReference type="EMBL" id="MFD0852938.1"/>
    </source>
</evidence>
<comment type="caution">
    <text evidence="2">The sequence shown here is derived from an EMBL/GenBank/DDBJ whole genome shotgun (WGS) entry which is preliminary data.</text>
</comment>
<feature type="non-terminal residue" evidence="2">
    <location>
        <position position="1"/>
    </location>
</feature>
<feature type="non-terminal residue" evidence="2">
    <location>
        <position position="214"/>
    </location>
</feature>
<gene>
    <name evidence="2" type="ORF">ACFQ07_11925</name>
</gene>
<reference evidence="3" key="1">
    <citation type="journal article" date="2019" name="Int. J. Syst. Evol. Microbiol.">
        <title>The Global Catalogue of Microorganisms (GCM) 10K type strain sequencing project: providing services to taxonomists for standard genome sequencing and annotation.</title>
        <authorList>
            <consortium name="The Broad Institute Genomics Platform"/>
            <consortium name="The Broad Institute Genome Sequencing Center for Infectious Disease"/>
            <person name="Wu L."/>
            <person name="Ma J."/>
        </authorList>
    </citation>
    <scope>NUCLEOTIDE SEQUENCE [LARGE SCALE GENOMIC DNA]</scope>
    <source>
        <strain evidence="3">JCM 31696</strain>
    </source>
</reference>
<dbReference type="Proteomes" id="UP001597083">
    <property type="component" value="Unassembled WGS sequence"/>
</dbReference>
<feature type="domain" description="DUF6745" evidence="1">
    <location>
        <begin position="114"/>
        <end position="211"/>
    </location>
</feature>